<evidence type="ECO:0000313" key="9">
    <source>
        <dbReference type="Proteomes" id="UP001265700"/>
    </source>
</evidence>
<feature type="transmembrane region" description="Helical" evidence="5">
    <location>
        <begin position="740"/>
        <end position="758"/>
    </location>
</feature>
<evidence type="ECO:0000259" key="7">
    <source>
        <dbReference type="Pfam" id="PF00550"/>
    </source>
</evidence>
<dbReference type="InterPro" id="IPR036736">
    <property type="entry name" value="ACP-like_sf"/>
</dbReference>
<dbReference type="Pfam" id="PF00501">
    <property type="entry name" value="AMP-binding"/>
    <property type="match status" value="1"/>
</dbReference>
<dbReference type="RefSeq" id="WP_310318936.1">
    <property type="nucleotide sequence ID" value="NZ_JAVDWU010000007.1"/>
</dbReference>
<dbReference type="PROSITE" id="PS00455">
    <property type="entry name" value="AMP_BINDING"/>
    <property type="match status" value="1"/>
</dbReference>
<gene>
    <name evidence="8" type="ORF">J2W49_003456</name>
</gene>
<keyword evidence="5" id="KW-1133">Transmembrane helix</keyword>
<dbReference type="InterPro" id="IPR000873">
    <property type="entry name" value="AMP-dep_synth/lig_dom"/>
</dbReference>
<evidence type="ECO:0000259" key="6">
    <source>
        <dbReference type="Pfam" id="PF00501"/>
    </source>
</evidence>
<feature type="domain" description="AMP-dependent synthetase/ligase" evidence="6">
    <location>
        <begin position="53"/>
        <end position="255"/>
    </location>
</feature>
<keyword evidence="3" id="KW-0597">Phosphoprotein</keyword>
<keyword evidence="4" id="KW-0436">Ligase</keyword>
<dbReference type="InterPro" id="IPR009081">
    <property type="entry name" value="PP-bd_ACP"/>
</dbReference>
<keyword evidence="9" id="KW-1185">Reference proteome</keyword>
<dbReference type="CDD" id="cd04433">
    <property type="entry name" value="AFD_class_I"/>
    <property type="match status" value="1"/>
</dbReference>
<feature type="transmembrane region" description="Helical" evidence="5">
    <location>
        <begin position="634"/>
        <end position="655"/>
    </location>
</feature>
<feature type="domain" description="Carrier" evidence="7">
    <location>
        <begin position="446"/>
        <end position="474"/>
    </location>
</feature>
<comment type="caution">
    <text evidence="8">The sequence shown here is derived from an EMBL/GenBank/DDBJ whole genome shotgun (WGS) entry which is preliminary data.</text>
</comment>
<keyword evidence="5" id="KW-0812">Transmembrane</keyword>
<dbReference type="InterPro" id="IPR020845">
    <property type="entry name" value="AMP-binding_CS"/>
</dbReference>
<comment type="similarity">
    <text evidence="1">Belongs to the ATP-dependent AMP-binding enzyme family.</text>
</comment>
<feature type="transmembrane region" description="Helical" evidence="5">
    <location>
        <begin position="770"/>
        <end position="789"/>
    </location>
</feature>
<dbReference type="SUPFAM" id="SSF56801">
    <property type="entry name" value="Acetyl-CoA synthetase-like"/>
    <property type="match status" value="1"/>
</dbReference>
<dbReference type="InterPro" id="IPR045851">
    <property type="entry name" value="AMP-bd_C_sf"/>
</dbReference>
<dbReference type="InterPro" id="IPR006162">
    <property type="entry name" value="Ppantetheine_attach_site"/>
</dbReference>
<feature type="transmembrane region" description="Helical" evidence="5">
    <location>
        <begin position="711"/>
        <end position="728"/>
    </location>
</feature>
<dbReference type="SUPFAM" id="SSF47336">
    <property type="entry name" value="ACP-like"/>
    <property type="match status" value="1"/>
</dbReference>
<dbReference type="Proteomes" id="UP001265700">
    <property type="component" value="Unassembled WGS sequence"/>
</dbReference>
<feature type="transmembrane region" description="Helical" evidence="5">
    <location>
        <begin position="661"/>
        <end position="681"/>
    </location>
</feature>
<dbReference type="InterPro" id="IPR042099">
    <property type="entry name" value="ANL_N_sf"/>
</dbReference>
<protein>
    <submittedName>
        <fullName evidence="8">Non-ribosomal peptide synthetase component E (Peptide arylation enzyme)</fullName>
    </submittedName>
</protein>
<feature type="transmembrane region" description="Helical" evidence="5">
    <location>
        <begin position="688"/>
        <end position="705"/>
    </location>
</feature>
<evidence type="ECO:0000256" key="3">
    <source>
        <dbReference type="ARBA" id="ARBA00022553"/>
    </source>
</evidence>
<name>A0ABU1WQA4_9BURK</name>
<evidence type="ECO:0000256" key="1">
    <source>
        <dbReference type="ARBA" id="ARBA00006432"/>
    </source>
</evidence>
<evidence type="ECO:0000256" key="4">
    <source>
        <dbReference type="ARBA" id="ARBA00022598"/>
    </source>
</evidence>
<evidence type="ECO:0000313" key="8">
    <source>
        <dbReference type="EMBL" id="MDR7151480.1"/>
    </source>
</evidence>
<keyword evidence="5" id="KW-0472">Membrane</keyword>
<sequence length="814" mass="90100">MATNSVDFLNRYFDLSDSGRAIVLLRGPNDSSRIAACLVTEVQEPVREGGWLARQIALSDSEDVAQVAYTSGTEGEPKGVLLSYKNLTSTAHRIQEVMKLTSEVREYIGVPVFHSFGLGRARAVLGAGGAVYVPPNGFDLRELSAMLEGGEINAISAVPSLWRLVLKNRHLFERHASRVKWVEIGSQPMSVAEKSELRDFFSSACIVQHYGLTEASRSTFLNLSEATSAELESVGRPAGDVEIQIAANGRIRIRGSNVAEEMLVEGRKVRVVDQGGWLITNDLGEMREGQLFFLGRADDVLNISGIKVPPHAVEERMAELLQVATGLCVARVPDELRGDGLLIAVADGLDRSDLQLREAAECALRERGVSGAGAISVVRWPELPQTESGKPRRAEVSRKFSAQLGAWQPTTSAPILPHNGWSRLPAFSKPRGVLGLYQKAFSRMPVTRDASFVSLGGDSLSFVEVSVELEDYLGHLPENWQTLSVAELEALPRQRTLTHVVDTTVFFRFIGMLAIVMGHFDVLNVSGSTYLLLAIAGFNFARFQLPHVLSSGSVRPVVETALRVAVPTFLALALIEFKTKDFEPIALFLLDNWTDARNEKFGFWFLELIVQVLMLTALLMSWGRARDFAIAHDFRFALAVLATCVMLSIGVPLFWNAEHLYNRVPHMLMWLFALGWVVASANSREQRLLAGVLVLLLPPLIWSHVLNRFWLGHGVIWVAVGGISLLLVSRVRLFYPLNRIAALVAGASMFIYISHYTLRGWWHRVGLFQHPLIDVLLGIVGGIILWRIWEITTDRLLKGLARSKFNGKSEFDPV</sequence>
<keyword evidence="2" id="KW-0596">Phosphopantetheine</keyword>
<accession>A0ABU1WQA4</accession>
<dbReference type="PANTHER" id="PTHR43201:SF5">
    <property type="entry name" value="MEDIUM-CHAIN ACYL-COA LIGASE ACSF2, MITOCHONDRIAL"/>
    <property type="match status" value="1"/>
</dbReference>
<evidence type="ECO:0000256" key="2">
    <source>
        <dbReference type="ARBA" id="ARBA00022450"/>
    </source>
</evidence>
<dbReference type="EMBL" id="JAVDWU010000007">
    <property type="protein sequence ID" value="MDR7151480.1"/>
    <property type="molecule type" value="Genomic_DNA"/>
</dbReference>
<organism evidence="8 9">
    <name type="scientific">Hydrogenophaga palleronii</name>
    <dbReference type="NCBI Taxonomy" id="65655"/>
    <lineage>
        <taxon>Bacteria</taxon>
        <taxon>Pseudomonadati</taxon>
        <taxon>Pseudomonadota</taxon>
        <taxon>Betaproteobacteria</taxon>
        <taxon>Burkholderiales</taxon>
        <taxon>Comamonadaceae</taxon>
        <taxon>Hydrogenophaga</taxon>
    </lineage>
</organism>
<reference evidence="8 9" key="1">
    <citation type="submission" date="2023-07" db="EMBL/GenBank/DDBJ databases">
        <title>Sorghum-associated microbial communities from plants grown in Nebraska, USA.</title>
        <authorList>
            <person name="Schachtman D."/>
        </authorList>
    </citation>
    <scope>NUCLEOTIDE SEQUENCE [LARGE SCALE GENOMIC DNA]</scope>
    <source>
        <strain evidence="8 9">4249</strain>
    </source>
</reference>
<dbReference type="Gene3D" id="3.30.300.30">
    <property type="match status" value="1"/>
</dbReference>
<evidence type="ECO:0000256" key="5">
    <source>
        <dbReference type="SAM" id="Phobius"/>
    </source>
</evidence>
<feature type="transmembrane region" description="Helical" evidence="5">
    <location>
        <begin position="601"/>
        <end position="622"/>
    </location>
</feature>
<proteinExistence type="inferred from homology"/>
<dbReference type="Pfam" id="PF00550">
    <property type="entry name" value="PP-binding"/>
    <property type="match status" value="1"/>
</dbReference>
<dbReference type="Gene3D" id="3.40.50.12780">
    <property type="entry name" value="N-terminal domain of ligase-like"/>
    <property type="match status" value="1"/>
</dbReference>
<dbReference type="PROSITE" id="PS00012">
    <property type="entry name" value="PHOSPHOPANTETHEINE"/>
    <property type="match status" value="1"/>
</dbReference>
<dbReference type="PANTHER" id="PTHR43201">
    <property type="entry name" value="ACYL-COA SYNTHETASE"/>
    <property type="match status" value="1"/>
</dbReference>